<dbReference type="GO" id="GO:0006508">
    <property type="term" value="P:proteolysis"/>
    <property type="evidence" value="ECO:0007669"/>
    <property type="project" value="InterPro"/>
</dbReference>
<dbReference type="Proteomes" id="UP000698800">
    <property type="component" value="Unassembled WGS sequence"/>
</dbReference>
<comment type="caution">
    <text evidence="5">The sequence shown here is derived from an EMBL/GenBank/DDBJ whole genome shotgun (WGS) entry which is preliminary data.</text>
</comment>
<evidence type="ECO:0000256" key="1">
    <source>
        <dbReference type="ARBA" id="ARBA00010040"/>
    </source>
</evidence>
<evidence type="ECO:0000256" key="2">
    <source>
        <dbReference type="ARBA" id="ARBA00022801"/>
    </source>
</evidence>
<proteinExistence type="inferred from homology"/>
<sequence length="798" mass="90664">MCGDTLCQLQLGTDITSYVAGVKNAPLLSNGRGDWLAYQLNQTAPPLVLQNLTSGRQQRFNGVTSYSFDPNGRVLLLQTSNGLQWIDLSDGSQREVWSTATGGKPEFTIEKYVFNAQGTRLLFMLRDATGTDRSIWYYQPGMPKASLRITNQSAGLLPRTRISNNALQFSNDDGYIFFKVEELADTTLPDPDAAGVDVWSYRDSVLQETQLSELKKPVLHSMVTDTGGSRIVRLYLGAERASYALGIVKDRFTIVSELALTDKFWLQTPLYCWRLSLKDGTRQLLGKGQYYPFSYSPKGNYLVYYDQKQAQYFSYDIVAGKARGISKNIPTLLSNEYNDRPILPMAVGIAGWLEGDSTILIYDNYDIWKVDVRGLNSPVNITGGYGFQHHIKFRLLEDPLPGNNINNTSSLVLVAFNTRNKHNGFYRVELSNPKALPKLLTMEAGMYWHTASQVPHDLLYEMKPVKARDTDIWLLQYQSTTEARNYVITRNFKDFSKLTDFQPQKDWNWLTAELVSWKQLDGRTSQGVLYKPEDFDPKKKYPLILFYYEKLSQELYQFPRPMYCEGDLNIPWFVSHGYLVFTPDIYYTIGNPGASAYNSVVSAATYLSKRPYVDAHKMGIQGHSFGGFETNYLVTHTHLFAAAATASGFSDLISDYGGVLGEKFHMNYYETGQIRVGTSLWDNPDLYIANSPVFKLKTVTTPLLIMHNKADGINWGQQAIELFTGLRRLNKKVWMLQYDKGNHLLGQKEARDYTIRMTQFFDYYLKNKAVPNWMAEPIPAKKKGINSGLALEKESRIP</sequence>
<feature type="domain" description="Peptidase S9 prolyl oligopeptidase catalytic" evidence="4">
    <location>
        <begin position="591"/>
        <end position="767"/>
    </location>
</feature>
<comment type="similarity">
    <text evidence="1">Belongs to the peptidase S9C family.</text>
</comment>
<name>A0A9P8HRJ7_9PEZI</name>
<dbReference type="GO" id="GO:0004252">
    <property type="term" value="F:serine-type endopeptidase activity"/>
    <property type="evidence" value="ECO:0007669"/>
    <property type="project" value="TreeGrafter"/>
</dbReference>
<dbReference type="PANTHER" id="PTHR42776">
    <property type="entry name" value="SERINE PEPTIDASE S9 FAMILY MEMBER"/>
    <property type="match status" value="1"/>
</dbReference>
<protein>
    <recommendedName>
        <fullName evidence="3">Dipeptidyl-peptidase V</fullName>
    </recommendedName>
</protein>
<keyword evidence="6" id="KW-1185">Reference proteome</keyword>
<dbReference type="PANTHER" id="PTHR42776:SF4">
    <property type="entry name" value="ACYLAMINO-ACID-RELEASING ENZYME"/>
    <property type="match status" value="1"/>
</dbReference>
<dbReference type="Pfam" id="PF00326">
    <property type="entry name" value="Peptidase_S9"/>
    <property type="match status" value="1"/>
</dbReference>
<dbReference type="InterPro" id="IPR029058">
    <property type="entry name" value="AB_hydrolase_fold"/>
</dbReference>
<organism evidence="5 6">
    <name type="scientific">Glutinoglossum americanum</name>
    <dbReference type="NCBI Taxonomy" id="1670608"/>
    <lineage>
        <taxon>Eukaryota</taxon>
        <taxon>Fungi</taxon>
        <taxon>Dikarya</taxon>
        <taxon>Ascomycota</taxon>
        <taxon>Pezizomycotina</taxon>
        <taxon>Geoglossomycetes</taxon>
        <taxon>Geoglossales</taxon>
        <taxon>Geoglossaceae</taxon>
        <taxon>Glutinoglossum</taxon>
    </lineage>
</organism>
<evidence type="ECO:0000313" key="6">
    <source>
        <dbReference type="Proteomes" id="UP000698800"/>
    </source>
</evidence>
<dbReference type="InterPro" id="IPR001375">
    <property type="entry name" value="Peptidase_S9_cat"/>
</dbReference>
<dbReference type="AlphaFoldDB" id="A0A9P8HRJ7"/>
<dbReference type="SUPFAM" id="SSF82171">
    <property type="entry name" value="DPP6 N-terminal domain-like"/>
    <property type="match status" value="1"/>
</dbReference>
<keyword evidence="2" id="KW-0378">Hydrolase</keyword>
<gene>
    <name evidence="5" type="ORF">FGG08_007025</name>
</gene>
<evidence type="ECO:0000313" key="5">
    <source>
        <dbReference type="EMBL" id="KAH0536076.1"/>
    </source>
</evidence>
<reference evidence="5" key="1">
    <citation type="submission" date="2021-03" db="EMBL/GenBank/DDBJ databases">
        <title>Comparative genomics and phylogenomic investigation of the class Geoglossomycetes provide insights into ecological specialization and systematics.</title>
        <authorList>
            <person name="Melie T."/>
            <person name="Pirro S."/>
            <person name="Miller A.N."/>
            <person name="Quandt A."/>
        </authorList>
    </citation>
    <scope>NUCLEOTIDE SEQUENCE</scope>
    <source>
        <strain evidence="5">GBOQ0MN5Z8</strain>
    </source>
</reference>
<evidence type="ECO:0000256" key="3">
    <source>
        <dbReference type="ARBA" id="ARBA00032829"/>
    </source>
</evidence>
<evidence type="ECO:0000259" key="4">
    <source>
        <dbReference type="Pfam" id="PF00326"/>
    </source>
</evidence>
<accession>A0A9P8HRJ7</accession>
<dbReference type="OrthoDB" id="43744at2759"/>
<dbReference type="EMBL" id="JAGHQL010000237">
    <property type="protein sequence ID" value="KAH0536076.1"/>
    <property type="molecule type" value="Genomic_DNA"/>
</dbReference>
<dbReference type="SUPFAM" id="SSF53474">
    <property type="entry name" value="alpha/beta-Hydrolases"/>
    <property type="match status" value="1"/>
</dbReference>
<dbReference type="Gene3D" id="3.40.50.1820">
    <property type="entry name" value="alpha/beta hydrolase"/>
    <property type="match status" value="1"/>
</dbReference>